<dbReference type="SMART" id="SM00338">
    <property type="entry name" value="BRLZ"/>
    <property type="match status" value="1"/>
</dbReference>
<feature type="domain" description="BZIP" evidence="4">
    <location>
        <begin position="52"/>
        <end position="66"/>
    </location>
</feature>
<dbReference type="InterPro" id="IPR046347">
    <property type="entry name" value="bZIP_sf"/>
</dbReference>
<dbReference type="Gene3D" id="1.20.5.170">
    <property type="match status" value="1"/>
</dbReference>
<comment type="subcellular location">
    <subcellularLocation>
        <location evidence="1">Nucleus</location>
    </subcellularLocation>
</comment>
<dbReference type="GO" id="GO:0001228">
    <property type="term" value="F:DNA-binding transcription activator activity, RNA polymerase II-specific"/>
    <property type="evidence" value="ECO:0007669"/>
    <property type="project" value="TreeGrafter"/>
</dbReference>
<sequence length="539" mass="58891">MTSVTSGTQSSSILWATASKEWIIQPKPKPGRKPKDVASTVKEDGEVDSKGRRVQNRAAQRAFRERKQSQLAELQARIQSYEQGEVERNVALQNIAKRLKEENEQLRRENLFLKEKCSKLQKDKESREGEKKRWRDDSPTNSIVSDAPARKKLRPSSPNSQFPALPMAYNQSPSSMVSTPDSNGTSDAFSPISYATPPDSSCHSLDNMLDFSSSVKAICVDEHAFPTFDCGFCNEDTPCVCREIARQQAAERAALTTLKSDNCSMSQQSQPINHTERVLKSTQSSILENLPTYQAPIPLRRRTAGSRSVSVFPVHPQVSSLAPPAQTSAATCSGDPSNCMACADDPFGKAFCSAIEESVASRSACSDCPCDCTHNSSIPQKGCCGNQVNCQSCSSSSFANRSLIPPTADTKTIPTNDAWRQIKAHPNVAFADLSLLADVVASRSKCTGPRLVLSPEPRIGTIEGISETQLGNTPQSGVGEPVILTDPHARYKERHVSSTSPPLQLVPQEVLLKCGRQRVREVHTDAVRDALRLLDTKFS</sequence>
<feature type="compositionally biased region" description="Polar residues" evidence="3">
    <location>
        <begin position="169"/>
        <end position="185"/>
    </location>
</feature>
<keyword evidence="2" id="KW-0539">Nucleus</keyword>
<dbReference type="EMBL" id="ML213595">
    <property type="protein sequence ID" value="TFK41051.1"/>
    <property type="molecule type" value="Genomic_DNA"/>
</dbReference>
<dbReference type="InterPro" id="IPR004827">
    <property type="entry name" value="bZIP"/>
</dbReference>
<dbReference type="PANTHER" id="PTHR40621:SF7">
    <property type="entry name" value="BZIP DOMAIN-CONTAINING PROTEIN"/>
    <property type="match status" value="1"/>
</dbReference>
<dbReference type="InterPro" id="IPR050936">
    <property type="entry name" value="AP-1-like"/>
</dbReference>
<dbReference type="Proteomes" id="UP000308652">
    <property type="component" value="Unassembled WGS sequence"/>
</dbReference>
<evidence type="ECO:0000256" key="2">
    <source>
        <dbReference type="ARBA" id="ARBA00023242"/>
    </source>
</evidence>
<dbReference type="Pfam" id="PF10297">
    <property type="entry name" value="Hap4_Hap_bind"/>
    <property type="match status" value="1"/>
</dbReference>
<keyword evidence="6" id="KW-1185">Reference proteome</keyword>
<name>A0A5C3MIM8_9AGAR</name>
<dbReference type="OrthoDB" id="5374328at2759"/>
<dbReference type="CDD" id="cd14688">
    <property type="entry name" value="bZIP_YAP"/>
    <property type="match status" value="1"/>
</dbReference>
<evidence type="ECO:0000313" key="6">
    <source>
        <dbReference type="Proteomes" id="UP000308652"/>
    </source>
</evidence>
<dbReference type="InterPro" id="IPR018287">
    <property type="entry name" value="Hap4_TF_heteromerisation"/>
</dbReference>
<dbReference type="GO" id="GO:0000976">
    <property type="term" value="F:transcription cis-regulatory region binding"/>
    <property type="evidence" value="ECO:0007669"/>
    <property type="project" value="InterPro"/>
</dbReference>
<gene>
    <name evidence="5" type="ORF">BDQ12DRAFT_696989</name>
</gene>
<protein>
    <recommendedName>
        <fullName evidence="4">BZIP domain-containing protein</fullName>
    </recommendedName>
</protein>
<dbReference type="PROSITE" id="PS00036">
    <property type="entry name" value="BZIP_BASIC"/>
    <property type="match status" value="1"/>
</dbReference>
<proteinExistence type="predicted"/>
<evidence type="ECO:0000259" key="4">
    <source>
        <dbReference type="PROSITE" id="PS00036"/>
    </source>
</evidence>
<feature type="compositionally biased region" description="Basic and acidic residues" evidence="3">
    <location>
        <begin position="119"/>
        <end position="138"/>
    </location>
</feature>
<feature type="region of interest" description="Disordered" evidence="3">
    <location>
        <begin position="119"/>
        <end position="185"/>
    </location>
</feature>
<dbReference type="SUPFAM" id="SSF57959">
    <property type="entry name" value="Leucine zipper domain"/>
    <property type="match status" value="1"/>
</dbReference>
<reference evidence="5 6" key="1">
    <citation type="journal article" date="2019" name="Nat. Ecol. Evol.">
        <title>Megaphylogeny resolves global patterns of mushroom evolution.</title>
        <authorList>
            <person name="Varga T."/>
            <person name="Krizsan K."/>
            <person name="Foldi C."/>
            <person name="Dima B."/>
            <person name="Sanchez-Garcia M."/>
            <person name="Sanchez-Ramirez S."/>
            <person name="Szollosi G.J."/>
            <person name="Szarkandi J.G."/>
            <person name="Papp V."/>
            <person name="Albert L."/>
            <person name="Andreopoulos W."/>
            <person name="Angelini C."/>
            <person name="Antonin V."/>
            <person name="Barry K.W."/>
            <person name="Bougher N.L."/>
            <person name="Buchanan P."/>
            <person name="Buyck B."/>
            <person name="Bense V."/>
            <person name="Catcheside P."/>
            <person name="Chovatia M."/>
            <person name="Cooper J."/>
            <person name="Damon W."/>
            <person name="Desjardin D."/>
            <person name="Finy P."/>
            <person name="Geml J."/>
            <person name="Haridas S."/>
            <person name="Hughes K."/>
            <person name="Justo A."/>
            <person name="Karasinski D."/>
            <person name="Kautmanova I."/>
            <person name="Kiss B."/>
            <person name="Kocsube S."/>
            <person name="Kotiranta H."/>
            <person name="LaButti K.M."/>
            <person name="Lechner B.E."/>
            <person name="Liimatainen K."/>
            <person name="Lipzen A."/>
            <person name="Lukacs Z."/>
            <person name="Mihaltcheva S."/>
            <person name="Morgado L.N."/>
            <person name="Niskanen T."/>
            <person name="Noordeloos M.E."/>
            <person name="Ohm R.A."/>
            <person name="Ortiz-Santana B."/>
            <person name="Ovrebo C."/>
            <person name="Racz N."/>
            <person name="Riley R."/>
            <person name="Savchenko A."/>
            <person name="Shiryaev A."/>
            <person name="Soop K."/>
            <person name="Spirin V."/>
            <person name="Szebenyi C."/>
            <person name="Tomsovsky M."/>
            <person name="Tulloss R.E."/>
            <person name="Uehling J."/>
            <person name="Grigoriev I.V."/>
            <person name="Vagvolgyi C."/>
            <person name="Papp T."/>
            <person name="Martin F.M."/>
            <person name="Miettinen O."/>
            <person name="Hibbett D.S."/>
            <person name="Nagy L.G."/>
        </authorList>
    </citation>
    <scope>NUCLEOTIDE SEQUENCE [LARGE SCALE GENOMIC DNA]</scope>
    <source>
        <strain evidence="5 6">CBS 166.37</strain>
    </source>
</reference>
<dbReference type="STRING" id="68775.A0A5C3MIM8"/>
<feature type="region of interest" description="Disordered" evidence="3">
    <location>
        <begin position="24"/>
        <end position="67"/>
    </location>
</feature>
<evidence type="ECO:0000313" key="5">
    <source>
        <dbReference type="EMBL" id="TFK41051.1"/>
    </source>
</evidence>
<accession>A0A5C3MIM8</accession>
<evidence type="ECO:0000256" key="3">
    <source>
        <dbReference type="SAM" id="MobiDB-lite"/>
    </source>
</evidence>
<dbReference type="PANTHER" id="PTHR40621">
    <property type="entry name" value="TRANSCRIPTION FACTOR KAPC-RELATED"/>
    <property type="match status" value="1"/>
</dbReference>
<dbReference type="AlphaFoldDB" id="A0A5C3MIM8"/>
<organism evidence="5 6">
    <name type="scientific">Crucibulum laeve</name>
    <dbReference type="NCBI Taxonomy" id="68775"/>
    <lineage>
        <taxon>Eukaryota</taxon>
        <taxon>Fungi</taxon>
        <taxon>Dikarya</taxon>
        <taxon>Basidiomycota</taxon>
        <taxon>Agaricomycotina</taxon>
        <taxon>Agaricomycetes</taxon>
        <taxon>Agaricomycetidae</taxon>
        <taxon>Agaricales</taxon>
        <taxon>Agaricineae</taxon>
        <taxon>Nidulariaceae</taxon>
        <taxon>Crucibulum</taxon>
    </lineage>
</organism>
<dbReference type="GO" id="GO:0090575">
    <property type="term" value="C:RNA polymerase II transcription regulator complex"/>
    <property type="evidence" value="ECO:0007669"/>
    <property type="project" value="TreeGrafter"/>
</dbReference>
<feature type="compositionally biased region" description="Basic and acidic residues" evidence="3">
    <location>
        <begin position="33"/>
        <end position="51"/>
    </location>
</feature>
<evidence type="ECO:0000256" key="1">
    <source>
        <dbReference type="ARBA" id="ARBA00004123"/>
    </source>
</evidence>